<evidence type="ECO:0000313" key="3">
    <source>
        <dbReference type="Proteomes" id="UP000029833"/>
    </source>
</evidence>
<comment type="caution">
    <text evidence="2">The sequence shown here is derived from an EMBL/GenBank/DDBJ whole genome shotgun (WGS) entry which is preliminary data.</text>
</comment>
<dbReference type="EMBL" id="AXNT01000069">
    <property type="protein sequence ID" value="KGM02054.1"/>
    <property type="molecule type" value="Genomic_DNA"/>
</dbReference>
<evidence type="ECO:0000313" key="2">
    <source>
        <dbReference type="EMBL" id="KGM02054.1"/>
    </source>
</evidence>
<reference evidence="2 3" key="1">
    <citation type="submission" date="2013-10" db="EMBL/GenBank/DDBJ databases">
        <authorList>
            <person name="Wang G."/>
            <person name="Zhuang W."/>
        </authorList>
    </citation>
    <scope>NUCLEOTIDE SEQUENCE [LARGE SCALE GENOMIC DNA]</scope>
    <source>
        <strain evidence="2 3">DSM 20118</strain>
    </source>
</reference>
<dbReference type="Proteomes" id="UP000029833">
    <property type="component" value="Unassembled WGS sequence"/>
</dbReference>
<accession>A0A0A0B8C3</accession>
<keyword evidence="1" id="KW-0812">Transmembrane</keyword>
<keyword evidence="1" id="KW-0472">Membrane</keyword>
<dbReference type="AlphaFoldDB" id="A0A0A0B8C3"/>
<dbReference type="STRING" id="1408250.Q760_15860"/>
<sequence>MVSAGAMYGWKALLIIPVAMAIGWTINAIRTRRSRR</sequence>
<feature type="transmembrane region" description="Helical" evidence="1">
    <location>
        <begin position="12"/>
        <end position="29"/>
    </location>
</feature>
<keyword evidence="3" id="KW-1185">Reference proteome</keyword>
<organism evidence="2 3">
    <name type="scientific">Cellulomonas cellasea DSM 20118</name>
    <dbReference type="NCBI Taxonomy" id="1408250"/>
    <lineage>
        <taxon>Bacteria</taxon>
        <taxon>Bacillati</taxon>
        <taxon>Actinomycetota</taxon>
        <taxon>Actinomycetes</taxon>
        <taxon>Micrococcales</taxon>
        <taxon>Cellulomonadaceae</taxon>
        <taxon>Cellulomonas</taxon>
    </lineage>
</organism>
<protein>
    <submittedName>
        <fullName evidence="2">Uncharacterized protein</fullName>
    </submittedName>
</protein>
<evidence type="ECO:0000256" key="1">
    <source>
        <dbReference type="SAM" id="Phobius"/>
    </source>
</evidence>
<keyword evidence="1" id="KW-1133">Transmembrane helix</keyword>
<gene>
    <name evidence="2" type="ORF">Q760_15860</name>
</gene>
<name>A0A0A0B8C3_9CELL</name>
<proteinExistence type="predicted"/>